<dbReference type="PANTHER" id="PTHR11773">
    <property type="entry name" value="GLYCINE DEHYDROGENASE, DECARBOXYLATING"/>
    <property type="match status" value="1"/>
</dbReference>
<feature type="domain" description="Glycine dehydrogenase C-terminal" evidence="2">
    <location>
        <begin position="37"/>
        <end position="158"/>
    </location>
</feature>
<organism evidence="3 4">
    <name type="scientific">Micromonospora azadirachtae</name>
    <dbReference type="NCBI Taxonomy" id="1970735"/>
    <lineage>
        <taxon>Bacteria</taxon>
        <taxon>Bacillati</taxon>
        <taxon>Actinomycetota</taxon>
        <taxon>Actinomycetes</taxon>
        <taxon>Micromonosporales</taxon>
        <taxon>Micromonosporaceae</taxon>
        <taxon>Micromonospora</taxon>
    </lineage>
</organism>
<gene>
    <name evidence="3" type="ORF">ACFQZ8_32020</name>
</gene>
<name>A0ABW3ACC9_9ACTN</name>
<feature type="non-terminal residue" evidence="3">
    <location>
        <position position="1"/>
    </location>
</feature>
<accession>A0ABW3ACC9</accession>
<dbReference type="PANTHER" id="PTHR11773:SF1">
    <property type="entry name" value="GLYCINE DEHYDROGENASE (DECARBOXYLATING), MITOCHONDRIAL"/>
    <property type="match status" value="1"/>
</dbReference>
<dbReference type="InterPro" id="IPR020581">
    <property type="entry name" value="GDC_P"/>
</dbReference>
<dbReference type="Pfam" id="PF21478">
    <property type="entry name" value="GcvP2_C"/>
    <property type="match status" value="1"/>
</dbReference>
<keyword evidence="3" id="KW-0560">Oxidoreductase</keyword>
<dbReference type="InterPro" id="IPR049316">
    <property type="entry name" value="GDC-P_C"/>
</dbReference>
<reference evidence="4" key="1">
    <citation type="journal article" date="2019" name="Int. J. Syst. Evol. Microbiol.">
        <title>The Global Catalogue of Microorganisms (GCM) 10K type strain sequencing project: providing services to taxonomists for standard genome sequencing and annotation.</title>
        <authorList>
            <consortium name="The Broad Institute Genomics Platform"/>
            <consortium name="The Broad Institute Genome Sequencing Center for Infectious Disease"/>
            <person name="Wu L."/>
            <person name="Ma J."/>
        </authorList>
    </citation>
    <scope>NUCLEOTIDE SEQUENCE [LARGE SCALE GENOMIC DNA]</scope>
    <source>
        <strain evidence="4">JCM 32148</strain>
    </source>
</reference>
<dbReference type="SUPFAM" id="SSF53383">
    <property type="entry name" value="PLP-dependent transferases"/>
    <property type="match status" value="1"/>
</dbReference>
<dbReference type="InterPro" id="IPR015424">
    <property type="entry name" value="PyrdxlP-dep_Trfase"/>
</dbReference>
<dbReference type="Gene3D" id="3.90.1150.10">
    <property type="entry name" value="Aspartate Aminotransferase, domain 1"/>
    <property type="match status" value="1"/>
</dbReference>
<dbReference type="InterPro" id="IPR015422">
    <property type="entry name" value="PyrdxlP-dep_Trfase_small"/>
</dbReference>
<dbReference type="GO" id="GO:0004375">
    <property type="term" value="F:glycine dehydrogenase (decarboxylating) activity"/>
    <property type="evidence" value="ECO:0007669"/>
    <property type="project" value="UniProtKB-EC"/>
</dbReference>
<feature type="non-terminal residue" evidence="3">
    <location>
        <position position="181"/>
    </location>
</feature>
<evidence type="ECO:0000313" key="4">
    <source>
        <dbReference type="Proteomes" id="UP001597053"/>
    </source>
</evidence>
<comment type="caution">
    <text evidence="3">The sequence shown here is derived from an EMBL/GenBank/DDBJ whole genome shotgun (WGS) entry which is preliminary data.</text>
</comment>
<keyword evidence="1" id="KW-0663">Pyridoxal phosphate</keyword>
<evidence type="ECO:0000259" key="2">
    <source>
        <dbReference type="Pfam" id="PF21478"/>
    </source>
</evidence>
<proteinExistence type="predicted"/>
<evidence type="ECO:0000256" key="1">
    <source>
        <dbReference type="ARBA" id="ARBA00022898"/>
    </source>
</evidence>
<dbReference type="EMBL" id="JBHTHM010002895">
    <property type="protein sequence ID" value="MFD0788567.1"/>
    <property type="molecule type" value="Genomic_DNA"/>
</dbReference>
<evidence type="ECO:0000313" key="3">
    <source>
        <dbReference type="EMBL" id="MFD0788567.1"/>
    </source>
</evidence>
<sequence>RADGTPAISAARYGSAGILPIPWAYLRMMGAAGLSRATGVAVLAANYVAARLRNHYPVLYSGNKGLVAHECILDLRPLTKATGVSVDDVAKRLIDYGFHAPTMSFPVAGTLMVEPTESEDLGELDRFCDAMIAIRAEIDKVGAGEWPAGDNPLSNAPHTAAMVTGDEWPHPYPRSVGAYPA</sequence>
<keyword evidence="4" id="KW-1185">Reference proteome</keyword>
<protein>
    <submittedName>
        <fullName evidence="3">Glycine dehydrogenase (Aminomethyl-transferring)</fullName>
        <ecNumber evidence="3">1.4.4.2</ecNumber>
    </submittedName>
</protein>
<dbReference type="Proteomes" id="UP001597053">
    <property type="component" value="Unassembled WGS sequence"/>
</dbReference>
<dbReference type="EC" id="1.4.4.2" evidence="3"/>